<dbReference type="AlphaFoldDB" id="A0A179GWE7"/>
<feature type="chain" id="PRO_5008103011" evidence="1">
    <location>
        <begin position="22"/>
        <end position="120"/>
    </location>
</feature>
<protein>
    <submittedName>
        <fullName evidence="2">Uncharacterized protein</fullName>
    </submittedName>
</protein>
<evidence type="ECO:0000313" key="2">
    <source>
        <dbReference type="EMBL" id="OAQ81623.1"/>
    </source>
</evidence>
<organism evidence="2 3">
    <name type="scientific">Purpureocillium lilacinum</name>
    <name type="common">Paecilomyces lilacinus</name>
    <dbReference type="NCBI Taxonomy" id="33203"/>
    <lineage>
        <taxon>Eukaryota</taxon>
        <taxon>Fungi</taxon>
        <taxon>Dikarya</taxon>
        <taxon>Ascomycota</taxon>
        <taxon>Pezizomycotina</taxon>
        <taxon>Sordariomycetes</taxon>
        <taxon>Hypocreomycetidae</taxon>
        <taxon>Hypocreales</taxon>
        <taxon>Ophiocordycipitaceae</taxon>
        <taxon>Purpureocillium</taxon>
    </lineage>
</organism>
<evidence type="ECO:0000313" key="3">
    <source>
        <dbReference type="Proteomes" id="UP000078240"/>
    </source>
</evidence>
<evidence type="ECO:0000256" key="1">
    <source>
        <dbReference type="SAM" id="SignalP"/>
    </source>
</evidence>
<gene>
    <name evidence="2" type="ORF">VFPBJ_04207</name>
</gene>
<feature type="signal peptide" evidence="1">
    <location>
        <begin position="1"/>
        <end position="21"/>
    </location>
</feature>
<sequence length="120" mass="13267">MKLSTTALLLALLSAASPASSAWHRPAWLLPIGFTWPGCRSDMDCGGCAGDTDFEARLRTARADGFSGWMSCATCEAVHGRRPRWPRKVCVLRSRTGAGLEFTLERLLHDKKNMENKKQC</sequence>
<keyword evidence="1" id="KW-0732">Signal</keyword>
<reference evidence="2 3" key="1">
    <citation type="submission" date="2016-01" db="EMBL/GenBank/DDBJ databases">
        <title>Biosynthesis of antibiotic leucinostatins and their inhibition on Phytophthora in bio-control Purpureocillium lilacinum.</title>
        <authorList>
            <person name="Wang G."/>
            <person name="Liu Z."/>
            <person name="Lin R."/>
            <person name="Li E."/>
            <person name="Mao Z."/>
            <person name="Ling J."/>
            <person name="Yin W."/>
            <person name="Xie B."/>
        </authorList>
    </citation>
    <scope>NUCLEOTIDE SEQUENCE [LARGE SCALE GENOMIC DNA]</scope>
    <source>
        <strain evidence="2">PLBJ-1</strain>
    </source>
</reference>
<accession>A0A179GWE7</accession>
<dbReference type="Proteomes" id="UP000078240">
    <property type="component" value="Unassembled WGS sequence"/>
</dbReference>
<name>A0A179GWE7_PURLI</name>
<dbReference type="EMBL" id="LSBH01000003">
    <property type="protein sequence ID" value="OAQ81623.1"/>
    <property type="molecule type" value="Genomic_DNA"/>
</dbReference>
<comment type="caution">
    <text evidence="2">The sequence shown here is derived from an EMBL/GenBank/DDBJ whole genome shotgun (WGS) entry which is preliminary data.</text>
</comment>
<proteinExistence type="predicted"/>